<dbReference type="PANTHER" id="PTHR37694">
    <property type="entry name" value="SLR8022 PROTEIN"/>
    <property type="match status" value="1"/>
</dbReference>
<name>A0A562J5J1_9FIRM</name>
<dbReference type="SUPFAM" id="SSF51182">
    <property type="entry name" value="RmlC-like cupins"/>
    <property type="match status" value="1"/>
</dbReference>
<feature type="domain" description="Cupin type-2" evidence="1">
    <location>
        <begin position="32"/>
        <end position="82"/>
    </location>
</feature>
<organism evidence="2 3">
    <name type="scientific">Sedimentibacter saalensis</name>
    <dbReference type="NCBI Taxonomy" id="130788"/>
    <lineage>
        <taxon>Bacteria</taxon>
        <taxon>Bacillati</taxon>
        <taxon>Bacillota</taxon>
        <taxon>Tissierellia</taxon>
        <taxon>Sedimentibacter</taxon>
    </lineage>
</organism>
<comment type="caution">
    <text evidence="2">The sequence shown here is derived from an EMBL/GenBank/DDBJ whole genome shotgun (WGS) entry which is preliminary data.</text>
</comment>
<keyword evidence="3" id="KW-1185">Reference proteome</keyword>
<dbReference type="Gene3D" id="2.60.120.10">
    <property type="entry name" value="Jelly Rolls"/>
    <property type="match status" value="1"/>
</dbReference>
<dbReference type="RefSeq" id="WP_170226243.1">
    <property type="nucleotide sequence ID" value="NZ_DAMBUX010000018.1"/>
</dbReference>
<evidence type="ECO:0000313" key="2">
    <source>
        <dbReference type="EMBL" id="TWH78426.1"/>
    </source>
</evidence>
<gene>
    <name evidence="2" type="ORF">LY60_02885</name>
</gene>
<protein>
    <submittedName>
        <fullName evidence="2">Cupin domain-containing protein</fullName>
    </submittedName>
</protein>
<dbReference type="AlphaFoldDB" id="A0A562J5J1"/>
<dbReference type="Pfam" id="PF07883">
    <property type="entry name" value="Cupin_2"/>
    <property type="match status" value="1"/>
</dbReference>
<dbReference type="InterPro" id="IPR011051">
    <property type="entry name" value="RmlC_Cupin_sf"/>
</dbReference>
<evidence type="ECO:0000313" key="3">
    <source>
        <dbReference type="Proteomes" id="UP000315343"/>
    </source>
</evidence>
<dbReference type="Proteomes" id="UP000315343">
    <property type="component" value="Unassembled WGS sequence"/>
</dbReference>
<proteinExistence type="predicted"/>
<reference evidence="2 3" key="1">
    <citation type="submission" date="2019-07" db="EMBL/GenBank/DDBJ databases">
        <title>Genomic Encyclopedia of Type Strains, Phase I: the one thousand microbial genomes (KMG-I) project.</title>
        <authorList>
            <person name="Kyrpides N."/>
        </authorList>
    </citation>
    <scope>NUCLEOTIDE SEQUENCE [LARGE SCALE GENOMIC DNA]</scope>
    <source>
        <strain evidence="2 3">DSM 13558</strain>
    </source>
</reference>
<dbReference type="PANTHER" id="PTHR37694:SF1">
    <property type="entry name" value="SLR8022 PROTEIN"/>
    <property type="match status" value="1"/>
</dbReference>
<dbReference type="EMBL" id="VLKH01000009">
    <property type="protein sequence ID" value="TWH78426.1"/>
    <property type="molecule type" value="Genomic_DNA"/>
</dbReference>
<sequence>MNYRNTESSIVFNDNQFTKKIVFEDENVLSFVLNFKPGQSLPNHQHENSDLIFIVIQGKGEVQVGEEVQKIQKGSAVLAKGKESFGIPSVEEDLSIFVTLTPKPNNTKFAQEIG</sequence>
<dbReference type="InterPro" id="IPR014710">
    <property type="entry name" value="RmlC-like_jellyroll"/>
</dbReference>
<evidence type="ECO:0000259" key="1">
    <source>
        <dbReference type="Pfam" id="PF07883"/>
    </source>
</evidence>
<dbReference type="InterPro" id="IPR013096">
    <property type="entry name" value="Cupin_2"/>
</dbReference>
<accession>A0A562J5J1</accession>